<dbReference type="GO" id="GO:0008046">
    <property type="term" value="F:axon guidance receptor activity"/>
    <property type="evidence" value="ECO:0007669"/>
    <property type="project" value="TreeGrafter"/>
</dbReference>
<dbReference type="PANTHER" id="PTHR45080">
    <property type="entry name" value="CONTACTIN 5"/>
    <property type="match status" value="1"/>
</dbReference>
<evidence type="ECO:0000256" key="2">
    <source>
        <dbReference type="ARBA" id="ARBA00023157"/>
    </source>
</evidence>
<feature type="signal peptide" evidence="4">
    <location>
        <begin position="1"/>
        <end position="21"/>
    </location>
</feature>
<dbReference type="GO" id="GO:0043025">
    <property type="term" value="C:neuronal cell body"/>
    <property type="evidence" value="ECO:0007669"/>
    <property type="project" value="TreeGrafter"/>
</dbReference>
<feature type="domain" description="Ig-like" evidence="5">
    <location>
        <begin position="24"/>
        <end position="116"/>
    </location>
</feature>
<name>A0AAV4WVN8_CAEEX</name>
<gene>
    <name evidence="6" type="primary">Hmcn2_0</name>
    <name evidence="6" type="ORF">CEXT_665551</name>
</gene>
<evidence type="ECO:0000256" key="1">
    <source>
        <dbReference type="ARBA" id="ARBA00022729"/>
    </source>
</evidence>
<feature type="chain" id="PRO_5043966267" evidence="4">
    <location>
        <begin position="22"/>
        <end position="317"/>
    </location>
</feature>
<comment type="caution">
    <text evidence="6">The sequence shown here is derived from an EMBL/GenBank/DDBJ whole genome shotgun (WGS) entry which is preliminary data.</text>
</comment>
<evidence type="ECO:0000256" key="3">
    <source>
        <dbReference type="ARBA" id="ARBA00023319"/>
    </source>
</evidence>
<dbReference type="InterPro" id="IPR013098">
    <property type="entry name" value="Ig_I-set"/>
</dbReference>
<dbReference type="PROSITE" id="PS50835">
    <property type="entry name" value="IG_LIKE"/>
    <property type="match status" value="2"/>
</dbReference>
<evidence type="ECO:0000259" key="5">
    <source>
        <dbReference type="PROSITE" id="PS50835"/>
    </source>
</evidence>
<evidence type="ECO:0000256" key="4">
    <source>
        <dbReference type="SAM" id="SignalP"/>
    </source>
</evidence>
<evidence type="ECO:0000313" key="7">
    <source>
        <dbReference type="Proteomes" id="UP001054945"/>
    </source>
</evidence>
<dbReference type="InterPro" id="IPR007110">
    <property type="entry name" value="Ig-like_dom"/>
</dbReference>
<dbReference type="AlphaFoldDB" id="A0AAV4WVN8"/>
<dbReference type="InterPro" id="IPR013783">
    <property type="entry name" value="Ig-like_fold"/>
</dbReference>
<dbReference type="InterPro" id="IPR050958">
    <property type="entry name" value="Cell_Adh-Cytoskel_Orgn"/>
</dbReference>
<dbReference type="Pfam" id="PF07679">
    <property type="entry name" value="I-set"/>
    <property type="match status" value="1"/>
</dbReference>
<dbReference type="InterPro" id="IPR003598">
    <property type="entry name" value="Ig_sub2"/>
</dbReference>
<proteinExistence type="predicted"/>
<dbReference type="GO" id="GO:0007156">
    <property type="term" value="P:homophilic cell adhesion via plasma membrane adhesion molecules"/>
    <property type="evidence" value="ECO:0007669"/>
    <property type="project" value="TreeGrafter"/>
</dbReference>
<reference evidence="6 7" key="1">
    <citation type="submission" date="2021-06" db="EMBL/GenBank/DDBJ databases">
        <title>Caerostris extrusa draft genome.</title>
        <authorList>
            <person name="Kono N."/>
            <person name="Arakawa K."/>
        </authorList>
    </citation>
    <scope>NUCLEOTIDE SEQUENCE [LARGE SCALE GENOMIC DNA]</scope>
</reference>
<protein>
    <submittedName>
        <fullName evidence="6">Hemicentin-2</fullName>
    </submittedName>
</protein>
<dbReference type="GO" id="GO:0005886">
    <property type="term" value="C:plasma membrane"/>
    <property type="evidence" value="ECO:0007669"/>
    <property type="project" value="TreeGrafter"/>
</dbReference>
<dbReference type="Gene3D" id="2.60.40.10">
    <property type="entry name" value="Immunoglobulins"/>
    <property type="match status" value="3"/>
</dbReference>
<evidence type="ECO:0000313" key="6">
    <source>
        <dbReference type="EMBL" id="GIY86363.1"/>
    </source>
</evidence>
<keyword evidence="7" id="KW-1185">Reference proteome</keyword>
<keyword evidence="2" id="KW-1015">Disulfide bond</keyword>
<feature type="domain" description="Ig-like" evidence="5">
    <location>
        <begin position="192"/>
        <end position="288"/>
    </location>
</feature>
<dbReference type="GO" id="GO:0050808">
    <property type="term" value="P:synapse organization"/>
    <property type="evidence" value="ECO:0007669"/>
    <property type="project" value="TreeGrafter"/>
</dbReference>
<keyword evidence="1 4" id="KW-0732">Signal</keyword>
<dbReference type="SMART" id="SM00408">
    <property type="entry name" value="IGc2"/>
    <property type="match status" value="1"/>
</dbReference>
<keyword evidence="3" id="KW-0393">Immunoglobulin domain</keyword>
<dbReference type="EMBL" id="BPLR01016783">
    <property type="protein sequence ID" value="GIY86363.1"/>
    <property type="molecule type" value="Genomic_DNA"/>
</dbReference>
<organism evidence="6 7">
    <name type="scientific">Caerostris extrusa</name>
    <name type="common">Bark spider</name>
    <name type="synonym">Caerostris bankana</name>
    <dbReference type="NCBI Taxonomy" id="172846"/>
    <lineage>
        <taxon>Eukaryota</taxon>
        <taxon>Metazoa</taxon>
        <taxon>Ecdysozoa</taxon>
        <taxon>Arthropoda</taxon>
        <taxon>Chelicerata</taxon>
        <taxon>Arachnida</taxon>
        <taxon>Araneae</taxon>
        <taxon>Araneomorphae</taxon>
        <taxon>Entelegynae</taxon>
        <taxon>Araneoidea</taxon>
        <taxon>Araneidae</taxon>
        <taxon>Caerostris</taxon>
    </lineage>
</organism>
<dbReference type="InterPro" id="IPR036179">
    <property type="entry name" value="Ig-like_dom_sf"/>
</dbReference>
<dbReference type="Proteomes" id="UP001054945">
    <property type="component" value="Unassembled WGS sequence"/>
</dbReference>
<dbReference type="PANTHER" id="PTHR45080:SF8">
    <property type="entry name" value="IG-LIKE DOMAIN-CONTAINING PROTEIN"/>
    <property type="match status" value="1"/>
</dbReference>
<dbReference type="FunFam" id="2.60.40.10:FF:000333">
    <property type="entry name" value="Down syndrome cell adhesion molecule"/>
    <property type="match status" value="1"/>
</dbReference>
<dbReference type="GO" id="GO:0030424">
    <property type="term" value="C:axon"/>
    <property type="evidence" value="ECO:0007669"/>
    <property type="project" value="TreeGrafter"/>
</dbReference>
<sequence>MISISVLTLSLLAAVERTSLAGEPPVVAAFNFPSALKEGERGSAICTIRSGDTPLEFQWLKDGQDVNEIEGIKIQSVMDSSFLVISSVTSKSSGNYTCIVKNSFGSDRYTSVLAVTGGTENSFISGDPGSSIQALSNGALSFSKIDATMQGSYTCIADNTIGTPLSKSVFVKVRNSFGSDRYTSVLAVTAPPTWSVEPKDIDTQEGENEVIHCEANGVPAPEIKWMHGLIEKASVISGDAASSTRVLPNGALSLKPPIVAPFYFPPGLKEGERGSAICTIKVRRQTFRIPVAEGRRSGQGKILTSRYNQCWIRPSWL</sequence>
<dbReference type="SUPFAM" id="SSF48726">
    <property type="entry name" value="Immunoglobulin"/>
    <property type="match status" value="3"/>
</dbReference>
<accession>A0AAV4WVN8</accession>